<name>A0AAF3EKC7_9BILA</name>
<dbReference type="InterPro" id="IPR001163">
    <property type="entry name" value="Sm_dom_euk/arc"/>
</dbReference>
<evidence type="ECO:0000256" key="6">
    <source>
        <dbReference type="ARBA" id="ARBA00022664"/>
    </source>
</evidence>
<comment type="domain">
    <text evidence="14">The DHHC domain is required for palmitoyltransferase activity.</text>
</comment>
<keyword evidence="12 15" id="KW-0539">Nucleus</keyword>
<keyword evidence="17" id="KW-1185">Reference proteome</keyword>
<dbReference type="Pfam" id="PF01423">
    <property type="entry name" value="LSM"/>
    <property type="match status" value="1"/>
</dbReference>
<keyword evidence="13 15" id="KW-0687">Ribonucleoprotein</keyword>
<comment type="similarity">
    <text evidence="14">Belongs to the DHHC palmitoyltransferase family.</text>
</comment>
<dbReference type="SUPFAM" id="SSF50182">
    <property type="entry name" value="Sm-like ribonucleoproteins"/>
    <property type="match status" value="1"/>
</dbReference>
<dbReference type="EC" id="2.3.1.225" evidence="14"/>
<dbReference type="PANTHER" id="PTHR12777">
    <property type="entry name" value="SMALL NUCLEAR RIBONUCLEOPROTEIN SM D2"/>
    <property type="match status" value="1"/>
</dbReference>
<evidence type="ECO:0000256" key="12">
    <source>
        <dbReference type="ARBA" id="ARBA00023242"/>
    </source>
</evidence>
<accession>A0AAF3EKC7</accession>
<evidence type="ECO:0000256" key="13">
    <source>
        <dbReference type="ARBA" id="ARBA00023274"/>
    </source>
</evidence>
<protein>
    <recommendedName>
        <fullName evidence="14 15">Multifunctional fusion protein</fullName>
    </recommendedName>
    <domain>
        <recommendedName>
            <fullName evidence="15">Small nuclear ribonucleoprotein Sm D2</fullName>
            <shortName evidence="15">Sm-D2</shortName>
        </recommendedName>
        <alternativeName>
            <fullName evidence="15">snRNP core protein D2</fullName>
        </alternativeName>
    </domain>
    <domain>
        <recommendedName>
            <fullName evidence="14">Palmitoyltransferase</fullName>
            <ecNumber evidence="14">2.3.1.225</ecNumber>
        </recommendedName>
    </domain>
</protein>
<keyword evidence="6 15" id="KW-0507">mRNA processing</keyword>
<proteinExistence type="inferred from homology"/>
<evidence type="ECO:0000256" key="7">
    <source>
        <dbReference type="ARBA" id="ARBA00022692"/>
    </source>
</evidence>
<keyword evidence="9 14" id="KW-1133">Transmembrane helix</keyword>
<keyword evidence="10 14" id="KW-0472">Membrane</keyword>
<evidence type="ECO:0000256" key="4">
    <source>
        <dbReference type="ARBA" id="ARBA00008146"/>
    </source>
</evidence>
<evidence type="ECO:0000256" key="10">
    <source>
        <dbReference type="ARBA" id="ARBA00023136"/>
    </source>
</evidence>
<keyword evidence="11 15" id="KW-0508">mRNA splicing</keyword>
<evidence type="ECO:0000313" key="18">
    <source>
        <dbReference type="WBParaSite" id="MBELARI_LOCUS14462"/>
    </source>
</evidence>
<evidence type="ECO:0000256" key="8">
    <source>
        <dbReference type="ARBA" id="ARBA00022728"/>
    </source>
</evidence>
<keyword evidence="5" id="KW-0963">Cytoplasm</keyword>
<keyword evidence="8" id="KW-0747">Spliceosome</keyword>
<dbReference type="GO" id="GO:0005829">
    <property type="term" value="C:cytosol"/>
    <property type="evidence" value="ECO:0007669"/>
    <property type="project" value="UniProtKB-SubCell"/>
</dbReference>
<dbReference type="WBParaSite" id="MBELARI_LOCUS14462">
    <property type="protein sequence ID" value="MBELARI_LOCUS14462"/>
    <property type="gene ID" value="MBELARI_LOCUS14462"/>
</dbReference>
<dbReference type="GO" id="GO:0019706">
    <property type="term" value="F:protein-cysteine S-palmitoyltransferase activity"/>
    <property type="evidence" value="ECO:0007669"/>
    <property type="project" value="UniProtKB-EC"/>
</dbReference>
<dbReference type="Pfam" id="PF01529">
    <property type="entry name" value="DHHC"/>
    <property type="match status" value="1"/>
</dbReference>
<dbReference type="GO" id="GO:0016020">
    <property type="term" value="C:membrane"/>
    <property type="evidence" value="ECO:0007669"/>
    <property type="project" value="UniProtKB-SubCell"/>
</dbReference>
<evidence type="ECO:0000256" key="3">
    <source>
        <dbReference type="ARBA" id="ARBA00004514"/>
    </source>
</evidence>
<dbReference type="FunFam" id="2.30.30.100:FF:000069">
    <property type="entry name" value="Small nuclear ribonucleoprotein Sm D2"/>
    <property type="match status" value="1"/>
</dbReference>
<dbReference type="PROSITE" id="PS50216">
    <property type="entry name" value="DHHC"/>
    <property type="match status" value="1"/>
</dbReference>
<organism evidence="17 18">
    <name type="scientific">Mesorhabditis belari</name>
    <dbReference type="NCBI Taxonomy" id="2138241"/>
    <lineage>
        <taxon>Eukaryota</taxon>
        <taxon>Metazoa</taxon>
        <taxon>Ecdysozoa</taxon>
        <taxon>Nematoda</taxon>
        <taxon>Chromadorea</taxon>
        <taxon>Rhabditida</taxon>
        <taxon>Rhabditina</taxon>
        <taxon>Rhabditomorpha</taxon>
        <taxon>Rhabditoidea</taxon>
        <taxon>Rhabditidae</taxon>
        <taxon>Mesorhabditinae</taxon>
        <taxon>Mesorhabditis</taxon>
    </lineage>
</organism>
<dbReference type="GO" id="GO:0005689">
    <property type="term" value="C:U12-type spliceosomal complex"/>
    <property type="evidence" value="ECO:0007669"/>
    <property type="project" value="UniProtKB-ARBA"/>
</dbReference>
<evidence type="ECO:0000256" key="5">
    <source>
        <dbReference type="ARBA" id="ARBA00022490"/>
    </source>
</evidence>
<evidence type="ECO:0000256" key="15">
    <source>
        <dbReference type="RuleBase" id="RU365051"/>
    </source>
</evidence>
<dbReference type="GO" id="GO:0000398">
    <property type="term" value="P:mRNA splicing, via spliceosome"/>
    <property type="evidence" value="ECO:0007669"/>
    <property type="project" value="UniProtKB-ARBA"/>
</dbReference>
<evidence type="ECO:0000256" key="9">
    <source>
        <dbReference type="ARBA" id="ARBA00022989"/>
    </source>
</evidence>
<keyword evidence="14" id="KW-0012">Acyltransferase</keyword>
<evidence type="ECO:0000259" key="16">
    <source>
        <dbReference type="PROSITE" id="PS52002"/>
    </source>
</evidence>
<dbReference type="Proteomes" id="UP000887575">
    <property type="component" value="Unassembled WGS sequence"/>
</dbReference>
<comment type="catalytic activity">
    <reaction evidence="14">
        <text>L-cysteinyl-[protein] + hexadecanoyl-CoA = S-hexadecanoyl-L-cysteinyl-[protein] + CoA</text>
        <dbReference type="Rhea" id="RHEA:36683"/>
        <dbReference type="Rhea" id="RHEA-COMP:10131"/>
        <dbReference type="Rhea" id="RHEA-COMP:11032"/>
        <dbReference type="ChEBI" id="CHEBI:29950"/>
        <dbReference type="ChEBI" id="CHEBI:57287"/>
        <dbReference type="ChEBI" id="CHEBI:57379"/>
        <dbReference type="ChEBI" id="CHEBI:74151"/>
        <dbReference type="EC" id="2.3.1.225"/>
    </reaction>
</comment>
<dbReference type="InterPro" id="IPR010920">
    <property type="entry name" value="LSM_dom_sf"/>
</dbReference>
<feature type="transmembrane region" description="Helical" evidence="14">
    <location>
        <begin position="21"/>
        <end position="44"/>
    </location>
</feature>
<comment type="caution">
    <text evidence="14">Lacks conserved residue(s) required for the propagation of feature annotation.</text>
</comment>
<dbReference type="PROSITE" id="PS52002">
    <property type="entry name" value="SM"/>
    <property type="match status" value="1"/>
</dbReference>
<keyword evidence="7 14" id="KW-0812">Transmembrane</keyword>
<comment type="similarity">
    <text evidence="4 15">Belongs to the snRNP core protein family.</text>
</comment>
<evidence type="ECO:0000256" key="14">
    <source>
        <dbReference type="RuleBase" id="RU079119"/>
    </source>
</evidence>
<dbReference type="GO" id="GO:0003723">
    <property type="term" value="F:RNA binding"/>
    <property type="evidence" value="ECO:0007669"/>
    <property type="project" value="InterPro"/>
</dbReference>
<dbReference type="AlphaFoldDB" id="A0AAF3EKC7"/>
<sequence>MDCPWINNCIDHRNHAFFVRFLIVAIIGCVHAKIILGMSIYHGIHISSFCDIYQALNCSSKMAMIKPRSEMMQEELMEQEEKEFTVGPLSILAQSVKNNAQVLINCRNNKKLLGRVKAFDSHFNMVLENVKEIWTELPKTGKGKKKGSQSRVIASPRKCFAVATR</sequence>
<dbReference type="CDD" id="cd01720">
    <property type="entry name" value="Sm_D2"/>
    <property type="match status" value="1"/>
</dbReference>
<dbReference type="GO" id="GO:0097525">
    <property type="term" value="C:spliceosomal snRNP complex"/>
    <property type="evidence" value="ECO:0007669"/>
    <property type="project" value="UniProtKB-ARBA"/>
</dbReference>
<evidence type="ECO:0000313" key="17">
    <source>
        <dbReference type="Proteomes" id="UP000887575"/>
    </source>
</evidence>
<dbReference type="InterPro" id="IPR027248">
    <property type="entry name" value="Sm_D2"/>
</dbReference>
<evidence type="ECO:0000256" key="2">
    <source>
        <dbReference type="ARBA" id="ARBA00004141"/>
    </source>
</evidence>
<dbReference type="SMART" id="SM00651">
    <property type="entry name" value="Sm"/>
    <property type="match status" value="1"/>
</dbReference>
<feature type="domain" description="Sm" evidence="16">
    <location>
        <begin position="89"/>
        <end position="165"/>
    </location>
</feature>
<reference evidence="18" key="1">
    <citation type="submission" date="2024-02" db="UniProtKB">
        <authorList>
            <consortium name="WormBaseParasite"/>
        </authorList>
    </citation>
    <scope>IDENTIFICATION</scope>
</reference>
<dbReference type="Gene3D" id="2.30.30.100">
    <property type="match status" value="1"/>
</dbReference>
<evidence type="ECO:0000256" key="1">
    <source>
        <dbReference type="ARBA" id="ARBA00004123"/>
    </source>
</evidence>
<dbReference type="InterPro" id="IPR001594">
    <property type="entry name" value="Palmitoyltrfase_DHHC"/>
</dbReference>
<evidence type="ECO:0000256" key="11">
    <source>
        <dbReference type="ARBA" id="ARBA00023187"/>
    </source>
</evidence>
<dbReference type="InterPro" id="IPR047575">
    <property type="entry name" value="Sm"/>
</dbReference>
<comment type="subcellular location">
    <subcellularLocation>
        <location evidence="3">Cytoplasm</location>
        <location evidence="3">Cytosol</location>
    </subcellularLocation>
    <subcellularLocation>
        <location evidence="2">Membrane</location>
        <topology evidence="2">Multi-pass membrane protein</topology>
    </subcellularLocation>
    <subcellularLocation>
        <location evidence="1 15">Nucleus</location>
    </subcellularLocation>
</comment>
<keyword evidence="14" id="KW-0808">Transferase</keyword>